<evidence type="ECO:0000256" key="7">
    <source>
        <dbReference type="ARBA" id="ARBA00022723"/>
    </source>
</evidence>
<dbReference type="GO" id="GO:0046872">
    <property type="term" value="F:metal ion binding"/>
    <property type="evidence" value="ECO:0007669"/>
    <property type="project" value="UniProtKB-KW"/>
</dbReference>
<dbReference type="Proteomes" id="UP000824142">
    <property type="component" value="Unassembled WGS sequence"/>
</dbReference>
<dbReference type="PANTHER" id="PTHR33694">
    <property type="entry name" value="UDP-3-O-ACYL-N-ACETYLGLUCOSAMINE DEACETYLASE 1, MITOCHONDRIAL-RELATED"/>
    <property type="match status" value="1"/>
</dbReference>
<evidence type="ECO:0000256" key="3">
    <source>
        <dbReference type="ARBA" id="ARBA00005002"/>
    </source>
</evidence>
<evidence type="ECO:0000256" key="6">
    <source>
        <dbReference type="ARBA" id="ARBA00022556"/>
    </source>
</evidence>
<dbReference type="GO" id="GO:0016020">
    <property type="term" value="C:membrane"/>
    <property type="evidence" value="ECO:0007669"/>
    <property type="project" value="GOC"/>
</dbReference>
<dbReference type="InterPro" id="IPR011334">
    <property type="entry name" value="UDP-acyl_GlcNac_deAcase_C"/>
</dbReference>
<keyword evidence="6" id="KW-0441">Lipid A biosynthesis</keyword>
<keyword evidence="10" id="KW-0443">Lipid metabolism</keyword>
<sequence>MPTLKKQVKIKGKGIHSGLPVNMVIKPSKKHGIFFRRVDLKDSPLLAALYSNVGETKMRNTTIGDINFAHVQTVEHLMAALFMAGIDSAIIEIDGKETPILDGSASQFYDAFVKAGITSGKIKKIVVRKPIIATASELRKNLGIFTRLKWWLINTLAGRKSNGYVKLEPNDKNALEITATLIYPEKIIGSQTYTYVFSNNKKSVSDFVNNIARARTFGKYSEWEYLKKRGMGRGADETNVIALNDKGDGTLNETIWPDEFVRHKIIDAIGDMYTSGGFVIGKLESFKGSHALNNLVLKKLFSDKDNYDII</sequence>
<gene>
    <name evidence="12" type="ORF">IAC63_01195</name>
</gene>
<comment type="function">
    <text evidence="2">Catalyzes the hydrolysis of UDP-3-O-myristoyl-N-acetylglucosamine to form UDP-3-O-myristoylglucosamine and acetate, the committed step in lipid A biosynthesis.</text>
</comment>
<comment type="cofactor">
    <cofactor evidence="1">
        <name>Zn(2+)</name>
        <dbReference type="ChEBI" id="CHEBI:29105"/>
    </cofactor>
</comment>
<dbReference type="Pfam" id="PF03331">
    <property type="entry name" value="LpxC"/>
    <property type="match status" value="1"/>
</dbReference>
<dbReference type="PANTHER" id="PTHR33694:SF1">
    <property type="entry name" value="UDP-3-O-ACYL-N-ACETYLGLUCOSAMINE DEACETYLASE 1, MITOCHONDRIAL-RELATED"/>
    <property type="match status" value="1"/>
</dbReference>
<evidence type="ECO:0000256" key="8">
    <source>
        <dbReference type="ARBA" id="ARBA00022801"/>
    </source>
</evidence>
<proteinExistence type="predicted"/>
<comment type="pathway">
    <text evidence="3">Glycolipid biosynthesis; lipid IV(A) biosynthesis; lipid IV(A) from (3R)-3-hydroxytetradecanoyl-[acyl-carrier-protein] and UDP-N-acetyl-alpha-D-glucosamine: step 2/6.</text>
</comment>
<keyword evidence="9" id="KW-0862">Zinc</keyword>
<dbReference type="Gene3D" id="3.30.230.20">
    <property type="entry name" value="lpxc deacetylase, domain 1"/>
    <property type="match status" value="1"/>
</dbReference>
<dbReference type="Gene3D" id="3.30.1700.10">
    <property type="entry name" value="lpxc deacetylase, domain 2"/>
    <property type="match status" value="1"/>
</dbReference>
<reference evidence="12" key="1">
    <citation type="submission" date="2020-10" db="EMBL/GenBank/DDBJ databases">
        <authorList>
            <person name="Gilroy R."/>
        </authorList>
    </citation>
    <scope>NUCLEOTIDE SEQUENCE</scope>
    <source>
        <strain evidence="12">CHK136-897</strain>
    </source>
</reference>
<evidence type="ECO:0000313" key="12">
    <source>
        <dbReference type="EMBL" id="HIU65240.1"/>
    </source>
</evidence>
<evidence type="ECO:0000256" key="9">
    <source>
        <dbReference type="ARBA" id="ARBA00022833"/>
    </source>
</evidence>
<evidence type="ECO:0000256" key="4">
    <source>
        <dbReference type="ARBA" id="ARBA00012745"/>
    </source>
</evidence>
<comment type="caution">
    <text evidence="12">The sequence shown here is derived from an EMBL/GenBank/DDBJ whole genome shotgun (WGS) entry which is preliminary data.</text>
</comment>
<evidence type="ECO:0000256" key="5">
    <source>
        <dbReference type="ARBA" id="ARBA00022516"/>
    </source>
</evidence>
<dbReference type="GO" id="GO:0009245">
    <property type="term" value="P:lipid A biosynthetic process"/>
    <property type="evidence" value="ECO:0007669"/>
    <property type="project" value="UniProtKB-KW"/>
</dbReference>
<keyword evidence="5" id="KW-0444">Lipid biosynthesis</keyword>
<comment type="catalytic activity">
    <reaction evidence="11">
        <text>a UDP-3-O-[(3R)-3-hydroxyacyl]-N-acetyl-alpha-D-glucosamine + H2O = a UDP-3-O-[(3R)-3-hydroxyacyl]-alpha-D-glucosamine + acetate</text>
        <dbReference type="Rhea" id="RHEA:67816"/>
        <dbReference type="ChEBI" id="CHEBI:15377"/>
        <dbReference type="ChEBI" id="CHEBI:30089"/>
        <dbReference type="ChEBI" id="CHEBI:137740"/>
        <dbReference type="ChEBI" id="CHEBI:173225"/>
        <dbReference type="EC" id="3.5.1.108"/>
    </reaction>
</comment>
<keyword evidence="8" id="KW-0378">Hydrolase</keyword>
<reference evidence="12" key="2">
    <citation type="journal article" date="2021" name="PeerJ">
        <title>Extensive microbial diversity within the chicken gut microbiome revealed by metagenomics and culture.</title>
        <authorList>
            <person name="Gilroy R."/>
            <person name="Ravi A."/>
            <person name="Getino M."/>
            <person name="Pursley I."/>
            <person name="Horton D.L."/>
            <person name="Alikhan N.F."/>
            <person name="Baker D."/>
            <person name="Gharbi K."/>
            <person name="Hall N."/>
            <person name="Watson M."/>
            <person name="Adriaenssens E.M."/>
            <person name="Foster-Nyarko E."/>
            <person name="Jarju S."/>
            <person name="Secka A."/>
            <person name="Antonio M."/>
            <person name="Oren A."/>
            <person name="Chaudhuri R.R."/>
            <person name="La Ragione R."/>
            <person name="Hildebrand F."/>
            <person name="Pallen M.J."/>
        </authorList>
    </citation>
    <scope>NUCLEOTIDE SEQUENCE</scope>
    <source>
        <strain evidence="12">CHK136-897</strain>
    </source>
</reference>
<evidence type="ECO:0000256" key="10">
    <source>
        <dbReference type="ARBA" id="ARBA00023098"/>
    </source>
</evidence>
<dbReference type="GO" id="GO:0103117">
    <property type="term" value="F:UDP-3-O-acyl-N-acetylglucosamine deacetylase activity"/>
    <property type="evidence" value="ECO:0007669"/>
    <property type="project" value="UniProtKB-EC"/>
</dbReference>
<evidence type="ECO:0000256" key="1">
    <source>
        <dbReference type="ARBA" id="ARBA00001947"/>
    </source>
</evidence>
<evidence type="ECO:0000313" key="13">
    <source>
        <dbReference type="Proteomes" id="UP000824142"/>
    </source>
</evidence>
<name>A0A9D1SMC6_9PROT</name>
<evidence type="ECO:0000256" key="2">
    <source>
        <dbReference type="ARBA" id="ARBA00002923"/>
    </source>
</evidence>
<organism evidence="12 13">
    <name type="scientific">Candidatus Enterousia avicola</name>
    <dbReference type="NCBI Taxonomy" id="2840787"/>
    <lineage>
        <taxon>Bacteria</taxon>
        <taxon>Pseudomonadati</taxon>
        <taxon>Pseudomonadota</taxon>
        <taxon>Alphaproteobacteria</taxon>
        <taxon>Candidatus Enterousia</taxon>
    </lineage>
</organism>
<dbReference type="AlphaFoldDB" id="A0A9D1SMC6"/>
<dbReference type="EC" id="3.5.1.108" evidence="4"/>
<dbReference type="EMBL" id="DVNO01000008">
    <property type="protein sequence ID" value="HIU65240.1"/>
    <property type="molecule type" value="Genomic_DNA"/>
</dbReference>
<keyword evidence="7" id="KW-0479">Metal-binding</keyword>
<dbReference type="InterPro" id="IPR015870">
    <property type="entry name" value="UDP-acyl_N-AcGlcN_deAcase_N"/>
</dbReference>
<dbReference type="SUPFAM" id="SSF54211">
    <property type="entry name" value="Ribosomal protein S5 domain 2-like"/>
    <property type="match status" value="2"/>
</dbReference>
<dbReference type="InterPro" id="IPR020568">
    <property type="entry name" value="Ribosomal_Su5_D2-typ_SF"/>
</dbReference>
<dbReference type="InterPro" id="IPR004463">
    <property type="entry name" value="UDP-acyl_GlcNac_deAcase"/>
</dbReference>
<protein>
    <recommendedName>
        <fullName evidence="4">UDP-3-O-acyl-N-acetylglucosamine deacetylase</fullName>
        <ecNumber evidence="4">3.5.1.108</ecNumber>
    </recommendedName>
</protein>
<accession>A0A9D1SMC6</accession>
<evidence type="ECO:0000256" key="11">
    <source>
        <dbReference type="ARBA" id="ARBA00024535"/>
    </source>
</evidence>